<reference evidence="4 5" key="1">
    <citation type="submission" date="2023-07" db="EMBL/GenBank/DDBJ databases">
        <title>Genomic Encyclopedia of Type Strains, Phase IV (KMG-IV): sequencing the most valuable type-strain genomes for metagenomic binning, comparative biology and taxonomic classification.</title>
        <authorList>
            <person name="Goeker M."/>
        </authorList>
    </citation>
    <scope>NUCLEOTIDE SEQUENCE [LARGE SCALE GENOMIC DNA]</scope>
    <source>
        <strain evidence="4 5">DSM 17740</strain>
    </source>
</reference>
<dbReference type="InterPro" id="IPR029045">
    <property type="entry name" value="ClpP/crotonase-like_dom_sf"/>
</dbReference>
<organism evidence="4 5">
    <name type="scientific">Caldalkalibacillus uzonensis</name>
    <dbReference type="NCBI Taxonomy" id="353224"/>
    <lineage>
        <taxon>Bacteria</taxon>
        <taxon>Bacillati</taxon>
        <taxon>Bacillota</taxon>
        <taxon>Bacilli</taxon>
        <taxon>Bacillales</taxon>
        <taxon>Bacillaceae</taxon>
        <taxon>Caldalkalibacillus</taxon>
    </lineage>
</organism>
<dbReference type="GO" id="GO:0016853">
    <property type="term" value="F:isomerase activity"/>
    <property type="evidence" value="ECO:0007669"/>
    <property type="project" value="UniProtKB-KW"/>
</dbReference>
<comment type="similarity">
    <text evidence="1 3">Belongs to the enoyl-CoA hydratase/isomerase family.</text>
</comment>
<evidence type="ECO:0000256" key="1">
    <source>
        <dbReference type="ARBA" id="ARBA00005254"/>
    </source>
</evidence>
<dbReference type="EC" id="5.3.3.18" evidence="4"/>
<keyword evidence="2" id="KW-0456">Lyase</keyword>
<keyword evidence="5" id="KW-1185">Reference proteome</keyword>
<dbReference type="PANTHER" id="PTHR11941">
    <property type="entry name" value="ENOYL-COA HYDRATASE-RELATED"/>
    <property type="match status" value="1"/>
</dbReference>
<dbReference type="InterPro" id="IPR014748">
    <property type="entry name" value="Enoyl-CoA_hydra_C"/>
</dbReference>
<name>A0ABU0CX77_9BACI</name>
<dbReference type="Gene3D" id="3.90.226.10">
    <property type="entry name" value="2-enoyl-CoA Hydratase, Chain A, domain 1"/>
    <property type="match status" value="1"/>
</dbReference>
<dbReference type="Gene3D" id="1.10.12.10">
    <property type="entry name" value="Lyase 2-enoyl-coa Hydratase, Chain A, domain 2"/>
    <property type="match status" value="1"/>
</dbReference>
<dbReference type="RefSeq" id="WP_307343156.1">
    <property type="nucleotide sequence ID" value="NZ_JAUSUQ010000020.1"/>
</dbReference>
<dbReference type="SUPFAM" id="SSF52096">
    <property type="entry name" value="ClpP/crotonase"/>
    <property type="match status" value="1"/>
</dbReference>
<dbReference type="Pfam" id="PF00378">
    <property type="entry name" value="ECH_1"/>
    <property type="match status" value="1"/>
</dbReference>
<dbReference type="Proteomes" id="UP001232445">
    <property type="component" value="Unassembled WGS sequence"/>
</dbReference>
<dbReference type="PANTHER" id="PTHR11941:SF133">
    <property type="entry name" value="1,2-EPOXYPHENYLACETYL-COA ISOMERASE"/>
    <property type="match status" value="1"/>
</dbReference>
<sequence length="261" mass="28882">MSALIHVHIEDHIQTITLNRPEKKNAFNSQMIGEWVQALEDAQNNKDVHVVVVTGAGDVFCAGGDVGDMQEGKPTRLDAKNMLWEDIHRIPFTLQRMDKPVIAAINGPAVGAGLDMALMADIRTMADTAKVSEGYVKVGLVPGDGGAYFLPRLVGEARAYELLWTGRFVDAEEALQMGLVNHVFPRETFMEQTMDLARQIASGPQIAIRMIKRSVRQSMKTDLETALDLISSHMAIVTETEDHKEGVNAFLEKRKPKFTGR</sequence>
<evidence type="ECO:0000256" key="2">
    <source>
        <dbReference type="ARBA" id="ARBA00023239"/>
    </source>
</evidence>
<gene>
    <name evidence="4" type="ORF">J2S00_003673</name>
</gene>
<comment type="caution">
    <text evidence="4">The sequence shown here is derived from an EMBL/GenBank/DDBJ whole genome shotgun (WGS) entry which is preliminary data.</text>
</comment>
<dbReference type="InterPro" id="IPR018376">
    <property type="entry name" value="Enoyl-CoA_hyd/isom_CS"/>
</dbReference>
<dbReference type="CDD" id="cd06558">
    <property type="entry name" value="crotonase-like"/>
    <property type="match status" value="1"/>
</dbReference>
<dbReference type="PROSITE" id="PS00166">
    <property type="entry name" value="ENOYL_COA_HYDRATASE"/>
    <property type="match status" value="1"/>
</dbReference>
<evidence type="ECO:0000313" key="5">
    <source>
        <dbReference type="Proteomes" id="UP001232445"/>
    </source>
</evidence>
<evidence type="ECO:0000313" key="4">
    <source>
        <dbReference type="EMBL" id="MDQ0340833.1"/>
    </source>
</evidence>
<protein>
    <submittedName>
        <fullName evidence="4">2-(1,2-epoxy-1,2-dihydrophenyl)acetyl-CoA isomerase</fullName>
        <ecNumber evidence="4">5.3.3.18</ecNumber>
    </submittedName>
</protein>
<dbReference type="EMBL" id="JAUSUQ010000020">
    <property type="protein sequence ID" value="MDQ0340833.1"/>
    <property type="molecule type" value="Genomic_DNA"/>
</dbReference>
<accession>A0ABU0CX77</accession>
<keyword evidence="4" id="KW-0413">Isomerase</keyword>
<dbReference type="InterPro" id="IPR001753">
    <property type="entry name" value="Enoyl-CoA_hydra/iso"/>
</dbReference>
<proteinExistence type="inferred from homology"/>
<evidence type="ECO:0000256" key="3">
    <source>
        <dbReference type="RuleBase" id="RU003707"/>
    </source>
</evidence>